<accession>M2UH04</accession>
<keyword evidence="1" id="KW-0677">Repeat</keyword>
<evidence type="ECO:0000256" key="2">
    <source>
        <dbReference type="SAM" id="MobiDB-lite"/>
    </source>
</evidence>
<reference evidence="6" key="2">
    <citation type="journal article" date="2013" name="PLoS Genet.">
        <title>Comparative genome structure, secondary metabolite, and effector coding capacity across Cochliobolus pathogens.</title>
        <authorList>
            <person name="Condon B.J."/>
            <person name="Leng Y."/>
            <person name="Wu D."/>
            <person name="Bushley K.E."/>
            <person name="Ohm R.A."/>
            <person name="Otillar R."/>
            <person name="Martin J."/>
            <person name="Schackwitz W."/>
            <person name="Grimwood J."/>
            <person name="MohdZainudin N."/>
            <person name="Xue C."/>
            <person name="Wang R."/>
            <person name="Manning V.A."/>
            <person name="Dhillon B."/>
            <person name="Tu Z.J."/>
            <person name="Steffenson B.J."/>
            <person name="Salamov A."/>
            <person name="Sun H."/>
            <person name="Lowry S."/>
            <person name="LaButti K."/>
            <person name="Han J."/>
            <person name="Copeland A."/>
            <person name="Lindquist E."/>
            <person name="Barry K."/>
            <person name="Schmutz J."/>
            <person name="Baker S.E."/>
            <person name="Ciuffetti L.M."/>
            <person name="Grigoriev I.V."/>
            <person name="Zhong S."/>
            <person name="Turgeon B.G."/>
        </authorList>
    </citation>
    <scope>NUCLEOTIDE SEQUENCE [LARGE SCALE GENOMIC DNA]</scope>
    <source>
        <strain evidence="6">C5 / ATCC 48332 / race O</strain>
    </source>
</reference>
<evidence type="ECO:0000259" key="3">
    <source>
        <dbReference type="Pfam" id="PF22939"/>
    </source>
</evidence>
<feature type="domain" description="GPI inositol-deacylase winged helix" evidence="3">
    <location>
        <begin position="392"/>
        <end position="478"/>
    </location>
</feature>
<dbReference type="OrthoDB" id="4772757at2759"/>
<keyword evidence="6" id="KW-1185">Reference proteome</keyword>
<gene>
    <name evidence="5" type="ORF">COCHEDRAFT_1206537</name>
</gene>
<dbReference type="InterPro" id="IPR056884">
    <property type="entry name" value="NPHP3-like_N"/>
</dbReference>
<evidence type="ECO:0000313" key="5">
    <source>
        <dbReference type="EMBL" id="EMD87252.1"/>
    </source>
</evidence>
<evidence type="ECO:0008006" key="7">
    <source>
        <dbReference type="Google" id="ProtNLM"/>
    </source>
</evidence>
<dbReference type="Pfam" id="PF24883">
    <property type="entry name" value="NPHP3_N"/>
    <property type="match status" value="1"/>
</dbReference>
<dbReference type="PANTHER" id="PTHR10039">
    <property type="entry name" value="AMELOGENIN"/>
    <property type="match status" value="1"/>
</dbReference>
<reference evidence="5 6" key="1">
    <citation type="journal article" date="2012" name="PLoS Pathog.">
        <title>Diverse lifestyles and strategies of plant pathogenesis encoded in the genomes of eighteen Dothideomycetes fungi.</title>
        <authorList>
            <person name="Ohm R.A."/>
            <person name="Feau N."/>
            <person name="Henrissat B."/>
            <person name="Schoch C.L."/>
            <person name="Horwitz B.A."/>
            <person name="Barry K.W."/>
            <person name="Condon B.J."/>
            <person name="Copeland A.C."/>
            <person name="Dhillon B."/>
            <person name="Glaser F."/>
            <person name="Hesse C.N."/>
            <person name="Kosti I."/>
            <person name="LaButti K."/>
            <person name="Lindquist E.A."/>
            <person name="Lucas S."/>
            <person name="Salamov A.A."/>
            <person name="Bradshaw R.E."/>
            <person name="Ciuffetti L."/>
            <person name="Hamelin R.C."/>
            <person name="Kema G.H.J."/>
            <person name="Lawrence C."/>
            <person name="Scott J.A."/>
            <person name="Spatafora J.W."/>
            <person name="Turgeon B.G."/>
            <person name="de Wit P.J.G.M."/>
            <person name="Zhong S."/>
            <person name="Goodwin S.B."/>
            <person name="Grigoriev I.V."/>
        </authorList>
    </citation>
    <scope>NUCLEOTIDE SEQUENCE [LARGE SCALE GENOMIC DNA]</scope>
    <source>
        <strain evidence="6">C5 / ATCC 48332 / race O</strain>
    </source>
</reference>
<dbReference type="AlphaFoldDB" id="M2UH04"/>
<dbReference type="eggNOG" id="KOG0502">
    <property type="taxonomic scope" value="Eukaryota"/>
</dbReference>
<evidence type="ECO:0000256" key="1">
    <source>
        <dbReference type="ARBA" id="ARBA00022737"/>
    </source>
</evidence>
<dbReference type="InterPro" id="IPR054471">
    <property type="entry name" value="GPIID_WHD"/>
</dbReference>
<dbReference type="Proteomes" id="UP000016936">
    <property type="component" value="Unassembled WGS sequence"/>
</dbReference>
<sequence length="547" mass="62280">MRRRDRTRALLAPGVTRIRPASPGLTPTLEQPESPLPPSSPALNSIASSRVTPEPMKSQNQALGKSVELQLQKLPEAGRAAFEEEIKSLDDLSLLSKIRAYDEKHKNESSFRPHAERLTKGLDLISRLMRGVAIDIQADPAISSPVIGALRVIIDIGLEFSKFFTRLTDMICEFEDYLVPLSEHSQAADIELVESAVVNHTVQATHFNHARITAQRTERKEFLSWASDIDFEEVHQSTYAKKHRDTSDWLTQEPKFQEWMRSPHSSLLWCNGKPGIGKSVLSHTDQATLSRNARYTRDSTRNHAQRSLSVSARFKKNFFFSLTEKFSEVFVVFDALDECPEERREDILGFITEMASKAQKDEVVREALKTLPQNLSDTYVRILERIEMQSPYMRDLAIRCLAWVLYAQRPLRTCELQVALAVDLECKTRKDLRPDSPEVILEACGNLLEEAAEVIRPIHYTVQEFLTTAAHGQSQHAIRRQLLDLKSVHNILSLDCLMYIDLMSFSNPVDAEWELIQRLDSHNLAIYAYTSFDYHILNSAFESGSTR</sequence>
<dbReference type="Pfam" id="PF22939">
    <property type="entry name" value="WHD_GPIID"/>
    <property type="match status" value="1"/>
</dbReference>
<organism evidence="5 6">
    <name type="scientific">Cochliobolus heterostrophus (strain C5 / ATCC 48332 / race O)</name>
    <name type="common">Southern corn leaf blight fungus</name>
    <name type="synonym">Bipolaris maydis</name>
    <dbReference type="NCBI Taxonomy" id="701091"/>
    <lineage>
        <taxon>Eukaryota</taxon>
        <taxon>Fungi</taxon>
        <taxon>Dikarya</taxon>
        <taxon>Ascomycota</taxon>
        <taxon>Pezizomycotina</taxon>
        <taxon>Dothideomycetes</taxon>
        <taxon>Pleosporomycetidae</taxon>
        <taxon>Pleosporales</taxon>
        <taxon>Pleosporineae</taxon>
        <taxon>Pleosporaceae</taxon>
        <taxon>Bipolaris</taxon>
    </lineage>
</organism>
<protein>
    <recommendedName>
        <fullName evidence="7">NACHT domain-containing protein</fullName>
    </recommendedName>
</protein>
<name>M2UH04_COCH5</name>
<feature type="domain" description="Nephrocystin 3-like N-terminal" evidence="4">
    <location>
        <begin position="246"/>
        <end position="284"/>
    </location>
</feature>
<dbReference type="EMBL" id="KB445582">
    <property type="protein sequence ID" value="EMD87252.1"/>
    <property type="molecule type" value="Genomic_DNA"/>
</dbReference>
<evidence type="ECO:0000259" key="4">
    <source>
        <dbReference type="Pfam" id="PF24883"/>
    </source>
</evidence>
<dbReference type="HOGENOM" id="CLU_497822_0_0_1"/>
<dbReference type="STRING" id="701091.M2UH04"/>
<evidence type="ECO:0000313" key="6">
    <source>
        <dbReference type="Proteomes" id="UP000016936"/>
    </source>
</evidence>
<feature type="region of interest" description="Disordered" evidence="2">
    <location>
        <begin position="1"/>
        <end position="62"/>
    </location>
</feature>
<proteinExistence type="predicted"/>